<feature type="compositionally biased region" description="Low complexity" evidence="13">
    <location>
        <begin position="652"/>
        <end position="662"/>
    </location>
</feature>
<evidence type="ECO:0000313" key="17">
    <source>
        <dbReference type="EnsemblPlants" id="Zm00001eb103030_P001"/>
    </source>
</evidence>
<evidence type="ECO:0000256" key="4">
    <source>
        <dbReference type="ARBA" id="ARBA00022741"/>
    </source>
</evidence>
<dbReference type="SMR" id="A0A1D6ET96"/>
<evidence type="ECO:0000313" key="18">
    <source>
        <dbReference type="Proteomes" id="UP000007305"/>
    </source>
</evidence>
<dbReference type="Gramene" id="Zm00001eb103030_T001">
    <property type="protein sequence ID" value="Zm00001eb103030_P001"/>
    <property type="gene ID" value="Zm00001eb103030"/>
</dbReference>
<dbReference type="InterPro" id="IPR014001">
    <property type="entry name" value="Helicase_ATP-bd"/>
</dbReference>
<evidence type="ECO:0000256" key="6">
    <source>
        <dbReference type="ARBA" id="ARBA00022806"/>
    </source>
</evidence>
<comment type="subcellular location">
    <subcellularLocation>
        <location evidence="1">Nucleus</location>
    </subcellularLocation>
</comment>
<evidence type="ECO:0000256" key="5">
    <source>
        <dbReference type="ARBA" id="ARBA00022801"/>
    </source>
</evidence>
<dbReference type="GO" id="GO:0003729">
    <property type="term" value="F:mRNA binding"/>
    <property type="evidence" value="ECO:0000318"/>
    <property type="project" value="GO_Central"/>
</dbReference>
<dbReference type="CDD" id="cd00268">
    <property type="entry name" value="DEADc"/>
    <property type="match status" value="1"/>
</dbReference>
<dbReference type="ExpressionAtlas" id="A0A1D6ET96">
    <property type="expression patterns" value="baseline and differential"/>
</dbReference>
<feature type="region of interest" description="Disordered" evidence="13">
    <location>
        <begin position="652"/>
        <end position="704"/>
    </location>
</feature>
<dbReference type="Pfam" id="PF26142">
    <property type="entry name" value="DD_DDX21-DDX50"/>
    <property type="match status" value="1"/>
</dbReference>
<dbReference type="AlphaFoldDB" id="A0A1D6ET96"/>
<dbReference type="CDD" id="cd18787">
    <property type="entry name" value="SF2_C_DEAD"/>
    <property type="match status" value="1"/>
</dbReference>
<evidence type="ECO:0000256" key="8">
    <source>
        <dbReference type="ARBA" id="ARBA00022884"/>
    </source>
</evidence>
<dbReference type="GO" id="GO:0005730">
    <property type="term" value="C:nucleolus"/>
    <property type="evidence" value="ECO:0000318"/>
    <property type="project" value="GO_Central"/>
</dbReference>
<dbReference type="SMART" id="SM00490">
    <property type="entry name" value="HELICc"/>
    <property type="match status" value="1"/>
</dbReference>
<keyword evidence="6 12" id="KW-0347">Helicase</keyword>
<feature type="compositionally biased region" description="Gly residues" evidence="13">
    <location>
        <begin position="663"/>
        <end position="698"/>
    </location>
</feature>
<dbReference type="PaxDb" id="4577-GRMZM2G164956_P01"/>
<dbReference type="SUPFAM" id="SSF54928">
    <property type="entry name" value="RNA-binding domain, RBD"/>
    <property type="match status" value="1"/>
</dbReference>
<keyword evidence="19" id="KW-1267">Proteomics identification</keyword>
<dbReference type="GeneID" id="100193061"/>
<evidence type="ECO:0007829" key="19">
    <source>
        <dbReference type="PeptideAtlas" id="A0A1D6ET96"/>
    </source>
</evidence>
<reference evidence="16 18" key="1">
    <citation type="submission" date="2015-12" db="EMBL/GenBank/DDBJ databases">
        <title>Update maize B73 reference genome by single molecule sequencing technologies.</title>
        <authorList>
            <consortium name="Maize Genome Sequencing Project"/>
            <person name="Ware D."/>
        </authorList>
    </citation>
    <scope>NUCLEOTIDE SEQUENCE [LARGE SCALE GENOMIC DNA]</scope>
    <source>
        <strain evidence="18">cv. B73</strain>
        <tissue evidence="16">Seedling</tissue>
    </source>
</reference>
<dbReference type="STRING" id="4577.A0A1D6ET96"/>
<dbReference type="InterPro" id="IPR011545">
    <property type="entry name" value="DEAD/DEAH_box_helicase_dom"/>
</dbReference>
<dbReference type="InterPro" id="IPR059027">
    <property type="entry name" value="DD_DDX21-DDX50"/>
</dbReference>
<evidence type="ECO:0000256" key="10">
    <source>
        <dbReference type="ARBA" id="ARBA00047984"/>
    </source>
</evidence>
<evidence type="ECO:0000256" key="1">
    <source>
        <dbReference type="ARBA" id="ARBA00004123"/>
    </source>
</evidence>
<dbReference type="Pfam" id="PF08152">
    <property type="entry name" value="GUCT"/>
    <property type="match status" value="1"/>
</dbReference>
<dbReference type="EMBL" id="CM007648">
    <property type="protein sequence ID" value="ONM22933.1"/>
    <property type="molecule type" value="Genomic_DNA"/>
</dbReference>
<keyword evidence="9" id="KW-0539">Nucleus</keyword>
<dbReference type="EC" id="3.6.4.13" evidence="3"/>
<evidence type="ECO:0000256" key="12">
    <source>
        <dbReference type="RuleBase" id="RU000492"/>
    </source>
</evidence>
<proteinExistence type="evidence at protein level"/>
<dbReference type="SUPFAM" id="SSF52540">
    <property type="entry name" value="P-loop containing nucleoside triphosphate hydrolases"/>
    <property type="match status" value="1"/>
</dbReference>
<keyword evidence="8" id="KW-0694">RNA-binding</keyword>
<protein>
    <recommendedName>
        <fullName evidence="11">DEAD-box ATP-dependent RNA helicase 7</fullName>
        <ecNumber evidence="3">3.6.4.13</ecNumber>
    </recommendedName>
</protein>
<dbReference type="InterPro" id="IPR001650">
    <property type="entry name" value="Helicase_C-like"/>
</dbReference>
<sequence length="704" mass="75127">MSPALAAAVEPMAVDDSASKKAKRKQLKAAAAAAAAEAEEEAASAKKKEKKEKKRKAKEPSPPLPSAASSGEEKSSTSSEETAPTAKKAKKDKTKKNVEVSSSASDDDGEITAGSDEDPADPNALTNFRISEPLRQSLRSKGIKALFPIQATTFDLVLDGSDLVGRARTGQGKTLAFVLPILESLVNGANKASRRTEHGRTPSVLVLLPTRELANQVHADFEFYGATFGLSACCVYGGSPYRPQEMALRRGVDIVVGTPGRIKDFIVKGTLNLKCLKFRVLDEADEMLNMGFVDDVELILGKVEDATKVQTLLFSATLPDWVNKLSMRFLKVDRKTVDLVGNEKLKASASVKHLALPCNKAARAQLIPDIIRCYSHGGRTIIFTETKDSASELSGLIPGSRALHGDVVQAQREVILAGFRSGKFQVLVATNVAARGLDINDVQLIIQCEPPRDVEAYIHRSGRTGRAGNTGVAVMLYEPRYKYSVSRLERESGVKFEHISAPQPTDVAQSAGSEAADAIASVSDSVIPVFRQQAEQLLSSSTLSAADLLAKALAKAVGYTDIKKRSLLSSMEDYATLHLQTGRQMWSPGFAFTILKRFMPEEKLADVKGATLTADGTGVVFDVPAADVEDYIQASENAAQVTIDEVQQLPPLQEKQQQQSRGNSGGGRFGRGGGGRFSGGGRGGGFGGGGRGRGGGGGRGRRRQ</sequence>
<feature type="domain" description="Helicase C-terminal" evidence="15">
    <location>
        <begin position="365"/>
        <end position="523"/>
    </location>
</feature>
<dbReference type="PANTHER" id="PTHR47963:SF8">
    <property type="entry name" value="ATP-DEPENDENT RNA HELICASE DEAD"/>
    <property type="match status" value="1"/>
</dbReference>
<feature type="region of interest" description="Disordered" evidence="13">
    <location>
        <begin position="1"/>
        <end position="128"/>
    </location>
</feature>
<dbReference type="InterPro" id="IPR027417">
    <property type="entry name" value="P-loop_NTPase"/>
</dbReference>
<dbReference type="InterPro" id="IPR012562">
    <property type="entry name" value="GUCT"/>
</dbReference>
<dbReference type="IntAct" id="A0A1D6ET96">
    <property type="interactions" value="13"/>
</dbReference>
<dbReference type="GO" id="GO:0003724">
    <property type="term" value="F:RNA helicase activity"/>
    <property type="evidence" value="ECO:0000318"/>
    <property type="project" value="GO_Central"/>
</dbReference>
<dbReference type="eggNOG" id="KOG0331">
    <property type="taxonomic scope" value="Eukaryota"/>
</dbReference>
<dbReference type="Pfam" id="PF00270">
    <property type="entry name" value="DEAD"/>
    <property type="match status" value="1"/>
</dbReference>
<feature type="compositionally biased region" description="Low complexity" evidence="13">
    <location>
        <begin position="66"/>
        <end position="86"/>
    </location>
</feature>
<accession>A0A1D6ET96</accession>
<evidence type="ECO:0000256" key="7">
    <source>
        <dbReference type="ARBA" id="ARBA00022840"/>
    </source>
</evidence>
<dbReference type="GO" id="GO:0016787">
    <property type="term" value="F:hydrolase activity"/>
    <property type="evidence" value="ECO:0007669"/>
    <property type="project" value="UniProtKB-KW"/>
</dbReference>
<dbReference type="InterPro" id="IPR000629">
    <property type="entry name" value="RNA-helicase_DEAD-box_CS"/>
</dbReference>
<dbReference type="InterPro" id="IPR050547">
    <property type="entry name" value="DEAD_box_RNA_helicases"/>
</dbReference>
<evidence type="ECO:0000256" key="9">
    <source>
        <dbReference type="ARBA" id="ARBA00023242"/>
    </source>
</evidence>
<keyword evidence="18" id="KW-1185">Reference proteome</keyword>
<dbReference type="PROSITE" id="PS51194">
    <property type="entry name" value="HELICASE_CTER"/>
    <property type="match status" value="1"/>
</dbReference>
<dbReference type="OrthoDB" id="4255at2759"/>
<comment type="catalytic activity">
    <reaction evidence="10">
        <text>ATP + H2O = ADP + phosphate + H(+)</text>
        <dbReference type="Rhea" id="RHEA:13065"/>
        <dbReference type="ChEBI" id="CHEBI:15377"/>
        <dbReference type="ChEBI" id="CHEBI:15378"/>
        <dbReference type="ChEBI" id="CHEBI:30616"/>
        <dbReference type="ChEBI" id="CHEBI:43474"/>
        <dbReference type="ChEBI" id="CHEBI:456216"/>
        <dbReference type="EC" id="3.6.4.13"/>
    </reaction>
</comment>
<dbReference type="Proteomes" id="UP000007305">
    <property type="component" value="Chromosome 2"/>
</dbReference>
<keyword evidence="4 12" id="KW-0547">Nucleotide-binding</keyword>
<evidence type="ECO:0000256" key="3">
    <source>
        <dbReference type="ARBA" id="ARBA00012552"/>
    </source>
</evidence>
<keyword evidence="5 12" id="KW-0378">Hydrolase</keyword>
<name>A0A1D6ET96_MAIZE</name>
<dbReference type="EnsemblPlants" id="Zm00001eb103030_T001">
    <property type="protein sequence ID" value="Zm00001eb103030_P001"/>
    <property type="gene ID" value="Zm00001eb103030"/>
</dbReference>
<comment type="similarity">
    <text evidence="2">Belongs to the DEAD box helicase family. DDX21/DDX50 subfamily.</text>
</comment>
<dbReference type="Gene3D" id="3.30.70.2280">
    <property type="match status" value="1"/>
</dbReference>
<dbReference type="Gene3D" id="3.40.50.300">
    <property type="entry name" value="P-loop containing nucleotide triphosphate hydrolases"/>
    <property type="match status" value="2"/>
</dbReference>
<evidence type="ECO:0000259" key="15">
    <source>
        <dbReference type="PROSITE" id="PS51194"/>
    </source>
</evidence>
<dbReference type="GO" id="GO:0005524">
    <property type="term" value="F:ATP binding"/>
    <property type="evidence" value="ECO:0007669"/>
    <property type="project" value="UniProtKB-KW"/>
</dbReference>
<feature type="compositionally biased region" description="Basic residues" evidence="13">
    <location>
        <begin position="45"/>
        <end position="57"/>
    </location>
</feature>
<dbReference type="Pfam" id="PF00271">
    <property type="entry name" value="Helicase_C"/>
    <property type="match status" value="1"/>
</dbReference>
<reference evidence="17" key="2">
    <citation type="submission" date="2019-07" db="EMBL/GenBank/DDBJ databases">
        <authorList>
            <person name="Seetharam A."/>
            <person name="Woodhouse M."/>
            <person name="Cannon E."/>
        </authorList>
    </citation>
    <scope>NUCLEOTIDE SEQUENCE [LARGE SCALE GENOMIC DNA]</scope>
    <source>
        <strain evidence="17">cv. B73</strain>
    </source>
</reference>
<feature type="compositionally biased region" description="Acidic residues" evidence="13">
    <location>
        <begin position="105"/>
        <end position="120"/>
    </location>
</feature>
<evidence type="ECO:0000256" key="2">
    <source>
        <dbReference type="ARBA" id="ARBA00006517"/>
    </source>
</evidence>
<evidence type="ECO:0000313" key="16">
    <source>
        <dbReference type="EMBL" id="ONM22933.1"/>
    </source>
</evidence>
<evidence type="ECO:0000256" key="11">
    <source>
        <dbReference type="ARBA" id="ARBA00070889"/>
    </source>
</evidence>
<gene>
    <name evidence="17" type="primary">LOC100193061</name>
    <name evidence="16" type="ORF">ZEAMMB73_Zm00001d006160</name>
</gene>
<evidence type="ECO:0000256" key="13">
    <source>
        <dbReference type="SAM" id="MobiDB-lite"/>
    </source>
</evidence>
<dbReference type="SMART" id="SM00487">
    <property type="entry name" value="DEXDc"/>
    <property type="match status" value="1"/>
</dbReference>
<organism evidence="16">
    <name type="scientific">Zea mays</name>
    <name type="common">Maize</name>
    <dbReference type="NCBI Taxonomy" id="4577"/>
    <lineage>
        <taxon>Eukaryota</taxon>
        <taxon>Viridiplantae</taxon>
        <taxon>Streptophyta</taxon>
        <taxon>Embryophyta</taxon>
        <taxon>Tracheophyta</taxon>
        <taxon>Spermatophyta</taxon>
        <taxon>Magnoliopsida</taxon>
        <taxon>Liliopsida</taxon>
        <taxon>Poales</taxon>
        <taxon>Poaceae</taxon>
        <taxon>PACMAD clade</taxon>
        <taxon>Panicoideae</taxon>
        <taxon>Andropogonodae</taxon>
        <taxon>Andropogoneae</taxon>
        <taxon>Tripsacinae</taxon>
        <taxon>Zea</taxon>
    </lineage>
</organism>
<dbReference type="PROSITE" id="PS51192">
    <property type="entry name" value="HELICASE_ATP_BIND_1"/>
    <property type="match status" value="1"/>
</dbReference>
<dbReference type="InterPro" id="IPR035979">
    <property type="entry name" value="RBD_domain_sf"/>
</dbReference>
<keyword evidence="7 12" id="KW-0067">ATP-binding</keyword>
<dbReference type="FunFam" id="3.30.70.2280:FF:000003">
    <property type="entry name" value="DEAD-box ATP-dependent RNA helicase 7"/>
    <property type="match status" value="1"/>
</dbReference>
<dbReference type="RefSeq" id="XP_008670328.1">
    <property type="nucleotide sequence ID" value="XM_008672106.3"/>
</dbReference>
<reference evidence="17" key="3">
    <citation type="submission" date="2021-05" db="UniProtKB">
        <authorList>
            <consortium name="EnsemblPlants"/>
        </authorList>
    </citation>
    <scope>IDENTIFICATION</scope>
    <source>
        <strain evidence="17">cv. B73</strain>
    </source>
</reference>
<dbReference type="PANTHER" id="PTHR47963">
    <property type="entry name" value="DEAD-BOX ATP-DEPENDENT RNA HELICASE 47, MITOCHONDRIAL"/>
    <property type="match status" value="1"/>
</dbReference>
<dbReference type="PROSITE" id="PS00039">
    <property type="entry name" value="DEAD_ATP_HELICASE"/>
    <property type="match status" value="1"/>
</dbReference>
<dbReference type="InterPro" id="IPR044742">
    <property type="entry name" value="DEAD/DEAH_RhlB"/>
</dbReference>
<evidence type="ECO:0000259" key="14">
    <source>
        <dbReference type="PROSITE" id="PS51192"/>
    </source>
</evidence>
<feature type="domain" description="Helicase ATP-binding" evidence="14">
    <location>
        <begin position="154"/>
        <end position="336"/>
    </location>
</feature>
<dbReference type="CDD" id="cd12937">
    <property type="entry name" value="GUCT_RH7_like"/>
    <property type="match status" value="1"/>
</dbReference>
<dbReference type="KEGG" id="zma:100193061"/>